<protein>
    <recommendedName>
        <fullName evidence="6">WRKY domain-containing protein</fullName>
    </recommendedName>
</protein>
<dbReference type="GO" id="GO:0003677">
    <property type="term" value="F:DNA binding"/>
    <property type="evidence" value="ECO:0007669"/>
    <property type="project" value="UniProtKB-KW"/>
</dbReference>
<dbReference type="EMBL" id="OZ075134">
    <property type="protein sequence ID" value="CAL4993906.1"/>
    <property type="molecule type" value="Genomic_DNA"/>
</dbReference>
<keyword evidence="4" id="KW-0804">Transcription</keyword>
<evidence type="ECO:0000256" key="2">
    <source>
        <dbReference type="ARBA" id="ARBA00023015"/>
    </source>
</evidence>
<evidence type="ECO:0000313" key="7">
    <source>
        <dbReference type="EMBL" id="CAL4993906.1"/>
    </source>
</evidence>
<dbReference type="InterPro" id="IPR044810">
    <property type="entry name" value="WRKY_plant"/>
</dbReference>
<reference evidence="7 9" key="1">
    <citation type="submission" date="2024-10" db="EMBL/GenBank/DDBJ databases">
        <authorList>
            <person name="Ryan C."/>
        </authorList>
    </citation>
    <scope>NUCLEOTIDE SEQUENCE [LARGE SCALE GENOMIC DNA]</scope>
</reference>
<organism evidence="7 9">
    <name type="scientific">Urochloa decumbens</name>
    <dbReference type="NCBI Taxonomy" id="240449"/>
    <lineage>
        <taxon>Eukaryota</taxon>
        <taxon>Viridiplantae</taxon>
        <taxon>Streptophyta</taxon>
        <taxon>Embryophyta</taxon>
        <taxon>Tracheophyta</taxon>
        <taxon>Spermatophyta</taxon>
        <taxon>Magnoliopsida</taxon>
        <taxon>Liliopsida</taxon>
        <taxon>Poales</taxon>
        <taxon>Poaceae</taxon>
        <taxon>PACMAD clade</taxon>
        <taxon>Panicoideae</taxon>
        <taxon>Panicodae</taxon>
        <taxon>Paniceae</taxon>
        <taxon>Melinidinae</taxon>
        <taxon>Urochloa</taxon>
    </lineage>
</organism>
<proteinExistence type="predicted"/>
<evidence type="ECO:0000259" key="6">
    <source>
        <dbReference type="PROSITE" id="PS50811"/>
    </source>
</evidence>
<dbReference type="AlphaFoldDB" id="A0ABC9B523"/>
<sequence length="311" mass="34953">MDCVPDRDGAMRMVAQAYELIKSHQPRLRFGDEQQLLATANLAQSLLNEALRALHLALSVMNPEISAAGGAESSSRSNMPHLLSPCSAEGNVGGISSQQRKGKKRRLNEEISWVILTDAPHEDRYVWRKYGEKKINGSHFTRNYFRCSYKYDRGCQATKQIQQQSSNDHPMFQVTYINEHTCNCTTNANKYIQNDLPELSYCNTDGTTSQMGDTVIKQEQGLLSPLPEVSTVFLDSMACQEPFRLSHHYTLCPNHAGCHMTSIDDGASNFACESIDGYKDLGQMVLPPEPLEDNHFNDADLDLLYNSLFYN</sequence>
<keyword evidence="2" id="KW-0805">Transcription regulation</keyword>
<dbReference type="GO" id="GO:0005634">
    <property type="term" value="C:nucleus"/>
    <property type="evidence" value="ECO:0007669"/>
    <property type="project" value="UniProtKB-SubCell"/>
</dbReference>
<comment type="subcellular location">
    <subcellularLocation>
        <location evidence="1">Nucleus</location>
    </subcellularLocation>
</comment>
<dbReference type="PANTHER" id="PTHR31282">
    <property type="entry name" value="WRKY TRANSCRIPTION FACTOR 21-RELATED"/>
    <property type="match status" value="1"/>
</dbReference>
<keyword evidence="5" id="KW-0539">Nucleus</keyword>
<dbReference type="InterPro" id="IPR036576">
    <property type="entry name" value="WRKY_dom_sf"/>
</dbReference>
<evidence type="ECO:0000256" key="5">
    <source>
        <dbReference type="ARBA" id="ARBA00023242"/>
    </source>
</evidence>
<dbReference type="PROSITE" id="PS50811">
    <property type="entry name" value="WRKY"/>
    <property type="match status" value="1"/>
</dbReference>
<dbReference type="Proteomes" id="UP001497457">
    <property type="component" value="Chromosome 24b"/>
</dbReference>
<dbReference type="InterPro" id="IPR003657">
    <property type="entry name" value="WRKY_dom"/>
</dbReference>
<dbReference type="EMBL" id="OZ075134">
    <property type="protein sequence ID" value="CAL4993907.1"/>
    <property type="molecule type" value="Genomic_DNA"/>
</dbReference>
<accession>A0ABC9B523</accession>
<evidence type="ECO:0000313" key="9">
    <source>
        <dbReference type="Proteomes" id="UP001497457"/>
    </source>
</evidence>
<evidence type="ECO:0000256" key="1">
    <source>
        <dbReference type="ARBA" id="ARBA00004123"/>
    </source>
</evidence>
<dbReference type="Pfam" id="PF03106">
    <property type="entry name" value="WRKY"/>
    <property type="match status" value="1"/>
</dbReference>
<feature type="domain" description="WRKY" evidence="6">
    <location>
        <begin position="122"/>
        <end position="185"/>
    </location>
</feature>
<dbReference type="SUPFAM" id="SSF118290">
    <property type="entry name" value="WRKY DNA-binding domain"/>
    <property type="match status" value="1"/>
</dbReference>
<evidence type="ECO:0000256" key="4">
    <source>
        <dbReference type="ARBA" id="ARBA00023163"/>
    </source>
</evidence>
<keyword evidence="9" id="KW-1185">Reference proteome</keyword>
<dbReference type="SMART" id="SM00774">
    <property type="entry name" value="WRKY"/>
    <property type="match status" value="1"/>
</dbReference>
<evidence type="ECO:0000313" key="8">
    <source>
        <dbReference type="EMBL" id="CAL4993907.1"/>
    </source>
</evidence>
<dbReference type="Gene3D" id="2.20.25.80">
    <property type="entry name" value="WRKY domain"/>
    <property type="match status" value="1"/>
</dbReference>
<gene>
    <name evidence="7" type="ORF">URODEC1_LOCUS61710</name>
    <name evidence="8" type="ORF">URODEC1_LOCUS61711</name>
</gene>
<name>A0ABC9B523_9POAL</name>
<keyword evidence="3" id="KW-0238">DNA-binding</keyword>
<evidence type="ECO:0000256" key="3">
    <source>
        <dbReference type="ARBA" id="ARBA00023125"/>
    </source>
</evidence>